<dbReference type="PANTHER" id="PTHR24421:SF10">
    <property type="entry name" value="NITRATE_NITRITE SENSOR PROTEIN NARQ"/>
    <property type="match status" value="1"/>
</dbReference>
<dbReference type="Pfam" id="PF23539">
    <property type="entry name" value="DUF7134"/>
    <property type="match status" value="1"/>
</dbReference>
<dbReference type="InterPro" id="IPR050482">
    <property type="entry name" value="Sensor_HK_TwoCompSys"/>
</dbReference>
<dbReference type="InterPro" id="IPR003594">
    <property type="entry name" value="HATPase_dom"/>
</dbReference>
<reference evidence="12 13" key="1">
    <citation type="submission" date="2016-06" db="EMBL/GenBank/DDBJ databases">
        <authorList>
            <person name="Kjaerup R.B."/>
            <person name="Dalgaard T.S."/>
            <person name="Juul-Madsen H.R."/>
        </authorList>
    </citation>
    <scope>NUCLEOTIDE SEQUENCE [LARGE SCALE GENOMIC DNA]</scope>
    <source>
        <strain evidence="12 13">DSM 45577</strain>
    </source>
</reference>
<keyword evidence="10" id="KW-0812">Transmembrane</keyword>
<dbReference type="RefSeq" id="WP_091438898.1">
    <property type="nucleotide sequence ID" value="NZ_BMMJ01000005.1"/>
</dbReference>
<dbReference type="InterPro" id="IPR011712">
    <property type="entry name" value="Sig_transdc_His_kin_sub3_dim/P"/>
</dbReference>
<feature type="transmembrane region" description="Helical" evidence="10">
    <location>
        <begin position="14"/>
        <end position="34"/>
    </location>
</feature>
<dbReference type="PANTHER" id="PTHR24421">
    <property type="entry name" value="NITRATE/NITRITE SENSOR PROTEIN NARX-RELATED"/>
    <property type="match status" value="1"/>
</dbReference>
<keyword evidence="10" id="KW-1133">Transmembrane helix</keyword>
<dbReference type="STRING" id="683228.GA0070617_3377"/>
<dbReference type="Pfam" id="PF07730">
    <property type="entry name" value="HisKA_3"/>
    <property type="match status" value="1"/>
</dbReference>
<dbReference type="GO" id="GO:0016020">
    <property type="term" value="C:membrane"/>
    <property type="evidence" value="ECO:0007669"/>
    <property type="project" value="InterPro"/>
</dbReference>
<keyword evidence="10" id="KW-0472">Membrane</keyword>
<accession>A0A1C6USY3</accession>
<dbReference type="InterPro" id="IPR036890">
    <property type="entry name" value="HATPase_C_sf"/>
</dbReference>
<evidence type="ECO:0000256" key="6">
    <source>
        <dbReference type="ARBA" id="ARBA00022777"/>
    </source>
</evidence>
<proteinExistence type="predicted"/>
<dbReference type="Proteomes" id="UP000198937">
    <property type="component" value="Unassembled WGS sequence"/>
</dbReference>
<dbReference type="InterPro" id="IPR055558">
    <property type="entry name" value="DUF7134"/>
</dbReference>
<dbReference type="GO" id="GO:0005524">
    <property type="term" value="F:ATP binding"/>
    <property type="evidence" value="ECO:0007669"/>
    <property type="project" value="UniProtKB-KW"/>
</dbReference>
<dbReference type="OrthoDB" id="227596at2"/>
<dbReference type="SUPFAM" id="SSF55874">
    <property type="entry name" value="ATPase domain of HSP90 chaperone/DNA topoisomerase II/histidine kinase"/>
    <property type="match status" value="1"/>
</dbReference>
<sequence>MTDAPRVFLRRHPVAADALLAGALVLFDVLFTLLSPRDFWPRQLPSALGLSVLCAAPVVLRRRATRWAVGAAAATLVLPALYESAPSTQGLTFVVLTYTVAATWPARRAVLASVGLWVPVMVLNVTAPLESRLDVGTGYLVLNNLLTAVVSYAVGRAVHARRTSIEALRERARVAEENQRALAEQAVAQERRRIARELHDMVAHQVSVMGVLATGARRVLRRDADAADAAIATIEGTSRATLREMRRLLDVLRTDAEPAAELAPQPDLAGIEALVDRARDAGLPVAFQVVGEVTPVPDGVALAVYRIVQEALANSLRHAGTATGQVRLTFGGTFLSAEVTDTGRGPGPQPPRPGHGLVGMQEWVGLYGGTLHTGPRPGGGFRVYASIPVEQADGVPAAAGADRETR</sequence>
<evidence type="ECO:0000256" key="2">
    <source>
        <dbReference type="ARBA" id="ARBA00012438"/>
    </source>
</evidence>
<organism evidence="12 13">
    <name type="scientific">Micromonospora yangpuensis</name>
    <dbReference type="NCBI Taxonomy" id="683228"/>
    <lineage>
        <taxon>Bacteria</taxon>
        <taxon>Bacillati</taxon>
        <taxon>Actinomycetota</taxon>
        <taxon>Actinomycetes</taxon>
        <taxon>Micromonosporales</taxon>
        <taxon>Micromonosporaceae</taxon>
        <taxon>Micromonospora</taxon>
    </lineage>
</organism>
<keyword evidence="9" id="KW-0175">Coiled coil</keyword>
<keyword evidence="8" id="KW-0902">Two-component regulatory system</keyword>
<feature type="domain" description="Histidine kinase/HSP90-like ATPase" evidence="11">
    <location>
        <begin position="299"/>
        <end position="391"/>
    </location>
</feature>
<keyword evidence="4" id="KW-0808">Transferase</keyword>
<evidence type="ECO:0000256" key="8">
    <source>
        <dbReference type="ARBA" id="ARBA00023012"/>
    </source>
</evidence>
<evidence type="ECO:0000256" key="3">
    <source>
        <dbReference type="ARBA" id="ARBA00022553"/>
    </source>
</evidence>
<dbReference type="GO" id="GO:0046983">
    <property type="term" value="F:protein dimerization activity"/>
    <property type="evidence" value="ECO:0007669"/>
    <property type="project" value="InterPro"/>
</dbReference>
<evidence type="ECO:0000313" key="12">
    <source>
        <dbReference type="EMBL" id="SCL56899.1"/>
    </source>
</evidence>
<dbReference type="Pfam" id="PF02518">
    <property type="entry name" value="HATPase_c"/>
    <property type="match status" value="1"/>
</dbReference>
<dbReference type="AlphaFoldDB" id="A0A1C6USY3"/>
<keyword evidence="5" id="KW-0547">Nucleotide-binding</keyword>
<dbReference type="Gene3D" id="3.30.565.10">
    <property type="entry name" value="Histidine kinase-like ATPase, C-terminal domain"/>
    <property type="match status" value="1"/>
</dbReference>
<evidence type="ECO:0000256" key="5">
    <source>
        <dbReference type="ARBA" id="ARBA00022741"/>
    </source>
</evidence>
<feature type="coiled-coil region" evidence="9">
    <location>
        <begin position="165"/>
        <end position="193"/>
    </location>
</feature>
<evidence type="ECO:0000256" key="4">
    <source>
        <dbReference type="ARBA" id="ARBA00022679"/>
    </source>
</evidence>
<keyword evidence="7" id="KW-0067">ATP-binding</keyword>
<dbReference type="CDD" id="cd16917">
    <property type="entry name" value="HATPase_UhpB-NarQ-NarX-like"/>
    <property type="match status" value="1"/>
</dbReference>
<keyword evidence="13" id="KW-1185">Reference proteome</keyword>
<evidence type="ECO:0000313" key="13">
    <source>
        <dbReference type="Proteomes" id="UP000198937"/>
    </source>
</evidence>
<keyword evidence="6 12" id="KW-0418">Kinase</keyword>
<gene>
    <name evidence="12" type="ORF">GA0070617_3377</name>
</gene>
<protein>
    <recommendedName>
        <fullName evidence="2">histidine kinase</fullName>
        <ecNumber evidence="2">2.7.13.3</ecNumber>
    </recommendedName>
</protein>
<comment type="catalytic activity">
    <reaction evidence="1">
        <text>ATP + protein L-histidine = ADP + protein N-phospho-L-histidine.</text>
        <dbReference type="EC" id="2.7.13.3"/>
    </reaction>
</comment>
<dbReference type="EC" id="2.7.13.3" evidence="2"/>
<dbReference type="SMART" id="SM00387">
    <property type="entry name" value="HATPase_c"/>
    <property type="match status" value="1"/>
</dbReference>
<evidence type="ECO:0000256" key="1">
    <source>
        <dbReference type="ARBA" id="ARBA00000085"/>
    </source>
</evidence>
<name>A0A1C6USY3_9ACTN</name>
<evidence type="ECO:0000259" key="11">
    <source>
        <dbReference type="SMART" id="SM00387"/>
    </source>
</evidence>
<evidence type="ECO:0000256" key="9">
    <source>
        <dbReference type="SAM" id="Coils"/>
    </source>
</evidence>
<dbReference type="EMBL" id="FMIA01000002">
    <property type="protein sequence ID" value="SCL56899.1"/>
    <property type="molecule type" value="Genomic_DNA"/>
</dbReference>
<evidence type="ECO:0000256" key="10">
    <source>
        <dbReference type="SAM" id="Phobius"/>
    </source>
</evidence>
<dbReference type="Gene3D" id="1.20.5.1930">
    <property type="match status" value="1"/>
</dbReference>
<keyword evidence="3" id="KW-0597">Phosphoprotein</keyword>
<dbReference type="GO" id="GO:0000155">
    <property type="term" value="F:phosphorelay sensor kinase activity"/>
    <property type="evidence" value="ECO:0007669"/>
    <property type="project" value="InterPro"/>
</dbReference>
<evidence type="ECO:0000256" key="7">
    <source>
        <dbReference type="ARBA" id="ARBA00022840"/>
    </source>
</evidence>